<accession>A0A0U5EX61</accession>
<organism evidence="1 2">
    <name type="scientific">Acetobacter senegalensis</name>
    <dbReference type="NCBI Taxonomy" id="446692"/>
    <lineage>
        <taxon>Bacteria</taxon>
        <taxon>Pseudomonadati</taxon>
        <taxon>Pseudomonadota</taxon>
        <taxon>Alphaproteobacteria</taxon>
        <taxon>Acetobacterales</taxon>
        <taxon>Acetobacteraceae</taxon>
        <taxon>Acetobacter</taxon>
    </lineage>
</organism>
<dbReference type="Pfam" id="PF23148">
    <property type="entry name" value="Gp77"/>
    <property type="match status" value="1"/>
</dbReference>
<gene>
    <name evidence="1" type="ORF">ASN_1811</name>
</gene>
<evidence type="ECO:0000313" key="2">
    <source>
        <dbReference type="Proteomes" id="UP000056109"/>
    </source>
</evidence>
<dbReference type="KEGG" id="asz:ASN_1811"/>
<keyword evidence="2" id="KW-1185">Reference proteome</keyword>
<evidence type="ECO:0000313" key="1">
    <source>
        <dbReference type="EMBL" id="CEF41143.1"/>
    </source>
</evidence>
<dbReference type="GeneID" id="34782873"/>
<dbReference type="PATRIC" id="fig|446692.3.peg.1858"/>
<name>A0A0U5EX61_9PROT</name>
<dbReference type="RefSeq" id="WP_058987852.1">
    <property type="nucleotide sequence ID" value="NZ_LN606600.1"/>
</dbReference>
<dbReference type="AlphaFoldDB" id="A0A0U5EX61"/>
<sequence length="176" mass="18284">MIAPIPSPTWQPAAARVIPIAAPANLRTRGLVPEIVTLSWAPKSSADHFDFSLDMSEILDATGDHIAFIERVDIPTASGDPTQLTVLWSSIVNGLACIMLGGGTPGETEEVIVYVVTQQGRRLAPKVLLAVTSETAATVPTPAPTMSGGVPVPPNAIQLPSASILTGDDGLPYLIA</sequence>
<dbReference type="EMBL" id="LN606600">
    <property type="protein sequence ID" value="CEF41143.1"/>
    <property type="molecule type" value="Genomic_DNA"/>
</dbReference>
<protein>
    <submittedName>
        <fullName evidence="1">Uncharacterized protein</fullName>
    </submittedName>
</protein>
<dbReference type="Proteomes" id="UP000056109">
    <property type="component" value="Chromosome I"/>
</dbReference>
<reference evidence="2" key="1">
    <citation type="submission" date="2014-09" db="EMBL/GenBank/DDBJ databases">
        <authorList>
            <person name="Illeghems K.G."/>
        </authorList>
    </citation>
    <scope>NUCLEOTIDE SEQUENCE [LARGE SCALE GENOMIC DNA]</scope>
    <source>
        <strain evidence="2">108B</strain>
    </source>
</reference>
<proteinExistence type="predicted"/>
<dbReference type="InterPro" id="IPR056928">
    <property type="entry name" value="Gp77-like"/>
</dbReference>